<dbReference type="PANTHER" id="PTHR43065">
    <property type="entry name" value="SENSOR HISTIDINE KINASE"/>
    <property type="match status" value="1"/>
</dbReference>
<accession>A0A3R9ZZD8</accession>
<evidence type="ECO:0000313" key="10">
    <source>
        <dbReference type="Proteomes" id="UP000274907"/>
    </source>
</evidence>
<protein>
    <recommendedName>
        <fullName evidence="3">histidine kinase</fullName>
        <ecNumber evidence="3">2.7.13.3</ecNumber>
    </recommendedName>
</protein>
<dbReference type="EC" id="2.7.13.3" evidence="3"/>
<dbReference type="InterPro" id="IPR003661">
    <property type="entry name" value="HisK_dim/P_dom"/>
</dbReference>
<evidence type="ECO:0000256" key="2">
    <source>
        <dbReference type="ARBA" id="ARBA00004236"/>
    </source>
</evidence>
<dbReference type="InterPro" id="IPR036097">
    <property type="entry name" value="HisK_dim/P_sf"/>
</dbReference>
<dbReference type="Pfam" id="PF13188">
    <property type="entry name" value="PAS_8"/>
    <property type="match status" value="1"/>
</dbReference>
<dbReference type="Pfam" id="PF02518">
    <property type="entry name" value="HATPase_c"/>
    <property type="match status" value="1"/>
</dbReference>
<dbReference type="Gene3D" id="3.30.565.10">
    <property type="entry name" value="Histidine kinase-like ATPase, C-terminal domain"/>
    <property type="match status" value="1"/>
</dbReference>
<reference evidence="9 10" key="1">
    <citation type="submission" date="2018-12" db="EMBL/GenBank/DDBJ databases">
        <title>YIM 101343 draft genome.</title>
        <authorList>
            <person name="Chen X."/>
        </authorList>
    </citation>
    <scope>NUCLEOTIDE SEQUENCE [LARGE SCALE GENOMIC DNA]</scope>
    <source>
        <strain evidence="9 10">YIM 101343</strain>
    </source>
</reference>
<dbReference type="AlphaFoldDB" id="A0A3R9ZZD8"/>
<dbReference type="SUPFAM" id="SSF55785">
    <property type="entry name" value="PYP-like sensor domain (PAS domain)"/>
    <property type="match status" value="2"/>
</dbReference>
<keyword evidence="10" id="KW-1185">Reference proteome</keyword>
<evidence type="ECO:0000259" key="8">
    <source>
        <dbReference type="PROSITE" id="PS50112"/>
    </source>
</evidence>
<evidence type="ECO:0000256" key="6">
    <source>
        <dbReference type="ARBA" id="ARBA00023012"/>
    </source>
</evidence>
<dbReference type="NCBIfam" id="TIGR00229">
    <property type="entry name" value="sensory_box"/>
    <property type="match status" value="1"/>
</dbReference>
<dbReference type="SUPFAM" id="SSF47384">
    <property type="entry name" value="Homodimeric domain of signal transducing histidine kinase"/>
    <property type="match status" value="1"/>
</dbReference>
<dbReference type="Proteomes" id="UP000274907">
    <property type="component" value="Unassembled WGS sequence"/>
</dbReference>
<comment type="caution">
    <text evidence="9">The sequence shown here is derived from an EMBL/GenBank/DDBJ whole genome shotgun (WGS) entry which is preliminary data.</text>
</comment>
<dbReference type="GO" id="GO:0005886">
    <property type="term" value="C:plasma membrane"/>
    <property type="evidence" value="ECO:0007669"/>
    <property type="project" value="UniProtKB-SubCell"/>
</dbReference>
<dbReference type="CDD" id="cd00130">
    <property type="entry name" value="PAS"/>
    <property type="match status" value="1"/>
</dbReference>
<keyword evidence="5" id="KW-0418">Kinase</keyword>
<keyword evidence="4" id="KW-0597">Phosphoprotein</keyword>
<proteinExistence type="predicted"/>
<dbReference type="InterPro" id="IPR036890">
    <property type="entry name" value="HATPase_C_sf"/>
</dbReference>
<feature type="domain" description="PAS" evidence="8">
    <location>
        <begin position="132"/>
        <end position="182"/>
    </location>
</feature>
<dbReference type="Pfam" id="PF13426">
    <property type="entry name" value="PAS_9"/>
    <property type="match status" value="1"/>
</dbReference>
<gene>
    <name evidence="9" type="ORF">EAH68_07995</name>
</gene>
<dbReference type="OrthoDB" id="9806130at2"/>
<keyword evidence="6" id="KW-0902">Two-component regulatory system</keyword>
<evidence type="ECO:0000256" key="1">
    <source>
        <dbReference type="ARBA" id="ARBA00000085"/>
    </source>
</evidence>
<comment type="subcellular location">
    <subcellularLocation>
        <location evidence="2">Cell membrane</location>
    </subcellularLocation>
</comment>
<dbReference type="GO" id="GO:0000155">
    <property type="term" value="F:phosphorelay sensor kinase activity"/>
    <property type="evidence" value="ECO:0007669"/>
    <property type="project" value="InterPro"/>
</dbReference>
<name>A0A3R9ZZD8_9CORY</name>
<sequence length="491" mass="54686">MILSEENFRALADNSAHGWLVHEAQSKRILWANRKACEAFKYSVEELRALKAHHMSSQDPNYRREMGIAWLQTVVVTGSNRKIWKYQDRNGDDFLTEIFATLVELEETGPVILVEFRMLRDADGMPQPSKWVEGTLDRLMTHTSSGILLLNQENRVEDASPLAANLFGYSVSDILNKDIRELAATDVDLDAERVKAELMKPEGSVDIRLKVANKYGQLRWLAGNLDNIIDEGGLLRVLTVRDISGKVEWEKRNAYQEANLQYLSRYNAMGDMAMILAHDLGQPLAAATNYLGGVEKRLKNGSDDDRGIAYGVEQATKQLQRASDIVSSVKRYVRRIESTTSVFDLNEAVGESLYFARLRAEEKGVVILAELHPGPLMVMGESVLIGQVIINICMNALDEIILPTTQEKVMRLRTERDGGKVSILVSDQGRGMKESPPADLLAAGAFSSKKDGSGIGLIISEHIVQRHGGHITYEPNQPCGTTVRITLPLEE</sequence>
<dbReference type="InterPro" id="IPR004358">
    <property type="entry name" value="Sig_transdc_His_kin-like_C"/>
</dbReference>
<dbReference type="Gene3D" id="3.30.450.20">
    <property type="entry name" value="PAS domain"/>
    <property type="match status" value="2"/>
</dbReference>
<evidence type="ECO:0000256" key="4">
    <source>
        <dbReference type="ARBA" id="ARBA00022553"/>
    </source>
</evidence>
<dbReference type="PROSITE" id="PS50109">
    <property type="entry name" value="HIS_KIN"/>
    <property type="match status" value="1"/>
</dbReference>
<feature type="domain" description="Histidine kinase" evidence="7">
    <location>
        <begin position="275"/>
        <end position="491"/>
    </location>
</feature>
<dbReference type="PANTHER" id="PTHR43065:SF42">
    <property type="entry name" value="TWO-COMPONENT SENSOR PPRA"/>
    <property type="match status" value="1"/>
</dbReference>
<comment type="catalytic activity">
    <reaction evidence="1">
        <text>ATP + protein L-histidine = ADP + protein N-phospho-L-histidine.</text>
        <dbReference type="EC" id="2.7.13.3"/>
    </reaction>
</comment>
<dbReference type="SMART" id="SM00387">
    <property type="entry name" value="HATPase_c"/>
    <property type="match status" value="1"/>
</dbReference>
<dbReference type="SUPFAM" id="SSF55874">
    <property type="entry name" value="ATPase domain of HSP90 chaperone/DNA topoisomerase II/histidine kinase"/>
    <property type="match status" value="1"/>
</dbReference>
<dbReference type="PRINTS" id="PR00344">
    <property type="entry name" value="BCTRLSENSOR"/>
</dbReference>
<dbReference type="InterPro" id="IPR000014">
    <property type="entry name" value="PAS"/>
</dbReference>
<dbReference type="CDD" id="cd00082">
    <property type="entry name" value="HisKA"/>
    <property type="match status" value="1"/>
</dbReference>
<keyword evidence="5" id="KW-0808">Transferase</keyword>
<dbReference type="InterPro" id="IPR005467">
    <property type="entry name" value="His_kinase_dom"/>
</dbReference>
<evidence type="ECO:0000313" key="9">
    <source>
        <dbReference type="EMBL" id="RSZ63124.1"/>
    </source>
</evidence>
<dbReference type="Gene3D" id="1.10.287.130">
    <property type="match status" value="1"/>
</dbReference>
<organism evidence="9 10">
    <name type="scientific">Corynebacterium hylobatis</name>
    <dbReference type="NCBI Taxonomy" id="1859290"/>
    <lineage>
        <taxon>Bacteria</taxon>
        <taxon>Bacillati</taxon>
        <taxon>Actinomycetota</taxon>
        <taxon>Actinomycetes</taxon>
        <taxon>Mycobacteriales</taxon>
        <taxon>Corynebacteriaceae</taxon>
        <taxon>Corynebacterium</taxon>
    </lineage>
</organism>
<dbReference type="EMBL" id="RXHJ01000008">
    <property type="protein sequence ID" value="RSZ63124.1"/>
    <property type="molecule type" value="Genomic_DNA"/>
</dbReference>
<dbReference type="SMART" id="SM00091">
    <property type="entry name" value="PAS"/>
    <property type="match status" value="2"/>
</dbReference>
<dbReference type="RefSeq" id="WP_126120813.1">
    <property type="nucleotide sequence ID" value="NZ_RXHJ01000008.1"/>
</dbReference>
<evidence type="ECO:0000256" key="3">
    <source>
        <dbReference type="ARBA" id="ARBA00012438"/>
    </source>
</evidence>
<dbReference type="InterPro" id="IPR035965">
    <property type="entry name" value="PAS-like_dom_sf"/>
</dbReference>
<evidence type="ECO:0000259" key="7">
    <source>
        <dbReference type="PROSITE" id="PS50109"/>
    </source>
</evidence>
<dbReference type="InterPro" id="IPR003594">
    <property type="entry name" value="HATPase_dom"/>
</dbReference>
<evidence type="ECO:0000256" key="5">
    <source>
        <dbReference type="ARBA" id="ARBA00022777"/>
    </source>
</evidence>
<dbReference type="PROSITE" id="PS50112">
    <property type="entry name" value="PAS"/>
    <property type="match status" value="1"/>
</dbReference>